<dbReference type="Proteomes" id="UP001054889">
    <property type="component" value="Unassembled WGS sequence"/>
</dbReference>
<evidence type="ECO:0000313" key="3">
    <source>
        <dbReference type="Proteomes" id="UP001054889"/>
    </source>
</evidence>
<dbReference type="PANTHER" id="PTHR37738:SF1">
    <property type="entry name" value="OS03G0257000 PROTEIN"/>
    <property type="match status" value="1"/>
</dbReference>
<feature type="compositionally biased region" description="Basic and acidic residues" evidence="1">
    <location>
        <begin position="35"/>
        <end position="47"/>
    </location>
</feature>
<reference evidence="2" key="1">
    <citation type="journal article" date="2018" name="DNA Res.">
        <title>Multiple hybrid de novo genome assembly of finger millet, an orphan allotetraploid crop.</title>
        <authorList>
            <person name="Hatakeyama M."/>
            <person name="Aluri S."/>
            <person name="Balachadran M.T."/>
            <person name="Sivarajan S.R."/>
            <person name="Patrignani A."/>
            <person name="Gruter S."/>
            <person name="Poveda L."/>
            <person name="Shimizu-Inatsugi R."/>
            <person name="Baeten J."/>
            <person name="Francoijs K.J."/>
            <person name="Nataraja K.N."/>
            <person name="Reddy Y.A.N."/>
            <person name="Phadnis S."/>
            <person name="Ravikumar R.L."/>
            <person name="Schlapbach R."/>
            <person name="Sreeman S.M."/>
            <person name="Shimizu K.K."/>
        </authorList>
    </citation>
    <scope>NUCLEOTIDE SEQUENCE</scope>
</reference>
<keyword evidence="3" id="KW-1185">Reference proteome</keyword>
<evidence type="ECO:0000256" key="1">
    <source>
        <dbReference type="SAM" id="MobiDB-lite"/>
    </source>
</evidence>
<feature type="region of interest" description="Disordered" evidence="1">
    <location>
        <begin position="1"/>
        <end position="55"/>
    </location>
</feature>
<accession>A0AAV5F7U4</accession>
<evidence type="ECO:0000313" key="2">
    <source>
        <dbReference type="EMBL" id="GJN30934.1"/>
    </source>
</evidence>
<dbReference type="AlphaFoldDB" id="A0AAV5F7U4"/>
<dbReference type="EMBL" id="BQKI01000082">
    <property type="protein sequence ID" value="GJN30934.1"/>
    <property type="molecule type" value="Genomic_DNA"/>
</dbReference>
<comment type="caution">
    <text evidence="2">The sequence shown here is derived from an EMBL/GenBank/DDBJ whole genome shotgun (WGS) entry which is preliminary data.</text>
</comment>
<protein>
    <submittedName>
        <fullName evidence="2">Uncharacterized protein</fullName>
    </submittedName>
</protein>
<gene>
    <name evidence="2" type="primary">gb19281</name>
    <name evidence="2" type="ORF">PR202_gb19281</name>
</gene>
<reference evidence="2" key="2">
    <citation type="submission" date="2021-12" db="EMBL/GenBank/DDBJ databases">
        <title>Resequencing data analysis of finger millet.</title>
        <authorList>
            <person name="Hatakeyama M."/>
            <person name="Aluri S."/>
            <person name="Balachadran M.T."/>
            <person name="Sivarajan S.R."/>
            <person name="Poveda L."/>
            <person name="Shimizu-Inatsugi R."/>
            <person name="Schlapbach R."/>
            <person name="Sreeman S.M."/>
            <person name="Shimizu K.K."/>
        </authorList>
    </citation>
    <scope>NUCLEOTIDE SEQUENCE</scope>
</reference>
<name>A0AAV5F7U4_ELECO</name>
<dbReference type="PANTHER" id="PTHR37738">
    <property type="entry name" value="OS03G0209700 PROTEIN"/>
    <property type="match status" value="1"/>
</dbReference>
<sequence>MLAATRKVPGKKLGLPAVTAAAPNGGGGKKSSSGGEKRPGDGGEKIGRGYVKSSGGGGEKIGRGCVKSCGGGEFQQLVPKRRNGGNEELRAPCDISFPDANNLLCSWEEDIVGLVEKKHGNRKVLLSFECETLKADKDAEEHITKYMPNLCGLDAVVNVGKMSISGINLDEEDEPKGDN</sequence>
<organism evidence="2 3">
    <name type="scientific">Eleusine coracana subsp. coracana</name>
    <dbReference type="NCBI Taxonomy" id="191504"/>
    <lineage>
        <taxon>Eukaryota</taxon>
        <taxon>Viridiplantae</taxon>
        <taxon>Streptophyta</taxon>
        <taxon>Embryophyta</taxon>
        <taxon>Tracheophyta</taxon>
        <taxon>Spermatophyta</taxon>
        <taxon>Magnoliopsida</taxon>
        <taxon>Liliopsida</taxon>
        <taxon>Poales</taxon>
        <taxon>Poaceae</taxon>
        <taxon>PACMAD clade</taxon>
        <taxon>Chloridoideae</taxon>
        <taxon>Cynodonteae</taxon>
        <taxon>Eleusininae</taxon>
        <taxon>Eleusine</taxon>
    </lineage>
</organism>
<proteinExistence type="predicted"/>